<dbReference type="GO" id="GO:0016853">
    <property type="term" value="F:isomerase activity"/>
    <property type="evidence" value="ECO:0007669"/>
    <property type="project" value="UniProtKB-KW"/>
</dbReference>
<name>A0A7Y9TGX4_9BACT</name>
<evidence type="ECO:0000313" key="4">
    <source>
        <dbReference type="EMBL" id="NYF79270.1"/>
    </source>
</evidence>
<dbReference type="Gene3D" id="2.130.10.10">
    <property type="entry name" value="YVTN repeat-like/Quinoprotein amine dehydrogenase"/>
    <property type="match status" value="2"/>
</dbReference>
<evidence type="ECO:0000256" key="1">
    <source>
        <dbReference type="ARBA" id="ARBA00005564"/>
    </source>
</evidence>
<dbReference type="RefSeq" id="WP_179489398.1">
    <property type="nucleotide sequence ID" value="NZ_JACCCW010000001.1"/>
</dbReference>
<dbReference type="AlphaFoldDB" id="A0A7Y9TGX4"/>
<gene>
    <name evidence="4" type="ORF">HDF17_001557</name>
</gene>
<dbReference type="Proteomes" id="UP000589520">
    <property type="component" value="Unassembled WGS sequence"/>
</dbReference>
<keyword evidence="2" id="KW-0313">Glucose metabolism</keyword>
<dbReference type="InterPro" id="IPR011048">
    <property type="entry name" value="Haem_d1_sf"/>
</dbReference>
<feature type="domain" description="Lipoprotein LpqB C-terminal" evidence="3">
    <location>
        <begin position="51"/>
        <end position="193"/>
    </location>
</feature>
<comment type="similarity">
    <text evidence="1">Belongs to the cycloisomerase 2 family.</text>
</comment>
<sequence length="424" mass="43302">MAFVVSVAMGLGMTACGGGTIGYMWVLGTTTNSAATQETGQVVGFKIDDYTGNLTSAVGSPFASGGTNPVSIVVKSGGRYVFVINQGVPGSSTTCTEGSTGGVDGNIQLFSVGGDGTLTSQTSYTSQGCIPVWAATDSTGSYLYVLDQRSPAYGTQTTDSSGATVTDLNGSITVFSIASDTGRLSLVTNAQVQNKNGTQLSYFEVGPTPVMMRVSSGGCLFTVDQGDHTVFPYTVGTAGQLTLTTNSTISVTGGTNTALLTSINTSGSYVYLTDSANNLILPYTVGSTCALNTLTGGSVANLALTSNPVYSFTDAKAKYLYVLNQSGTNSNVSNSTISAFTIDSITGKLQGISDSQNPYSVGSGPVCMVEDPTNQYVYTSNHTAGTVTGKIINQNTGQLSDLSRGATFPATGQATCMAVSGNVQ</sequence>
<evidence type="ECO:0000256" key="2">
    <source>
        <dbReference type="ARBA" id="ARBA00022526"/>
    </source>
</evidence>
<dbReference type="EMBL" id="JACCCW010000001">
    <property type="protein sequence ID" value="NYF79270.1"/>
    <property type="molecule type" value="Genomic_DNA"/>
</dbReference>
<dbReference type="PANTHER" id="PTHR30344">
    <property type="entry name" value="6-PHOSPHOGLUCONOLACTONASE-RELATED"/>
    <property type="match status" value="1"/>
</dbReference>
<protein>
    <submittedName>
        <fullName evidence="4">6-phosphogluconolactonase (Cycloisomerase 2 family)</fullName>
    </submittedName>
</protein>
<keyword evidence="4" id="KW-0413">Isomerase</keyword>
<dbReference type="GO" id="GO:0017057">
    <property type="term" value="F:6-phosphogluconolactonase activity"/>
    <property type="evidence" value="ECO:0007669"/>
    <property type="project" value="TreeGrafter"/>
</dbReference>
<dbReference type="InterPro" id="IPR050282">
    <property type="entry name" value="Cycloisomerase_2"/>
</dbReference>
<evidence type="ECO:0000313" key="5">
    <source>
        <dbReference type="Proteomes" id="UP000589520"/>
    </source>
</evidence>
<dbReference type="InterPro" id="IPR015943">
    <property type="entry name" value="WD40/YVTN_repeat-like_dom_sf"/>
</dbReference>
<dbReference type="GO" id="GO:0006006">
    <property type="term" value="P:glucose metabolic process"/>
    <property type="evidence" value="ECO:0007669"/>
    <property type="project" value="UniProtKB-KW"/>
</dbReference>
<dbReference type="InterPro" id="IPR019405">
    <property type="entry name" value="Lactonase_7-beta_prop"/>
</dbReference>
<keyword evidence="5" id="KW-1185">Reference proteome</keyword>
<keyword evidence="2" id="KW-0119">Carbohydrate metabolism</keyword>
<dbReference type="Pfam" id="PF10647">
    <property type="entry name" value="Gmad1"/>
    <property type="match status" value="1"/>
</dbReference>
<proteinExistence type="inferred from homology"/>
<dbReference type="Pfam" id="PF10282">
    <property type="entry name" value="Lactonase"/>
    <property type="match status" value="1"/>
</dbReference>
<dbReference type="PANTHER" id="PTHR30344:SF1">
    <property type="entry name" value="6-PHOSPHOGLUCONOLACTONASE"/>
    <property type="match status" value="1"/>
</dbReference>
<comment type="caution">
    <text evidence="4">The sequence shown here is derived from an EMBL/GenBank/DDBJ whole genome shotgun (WGS) entry which is preliminary data.</text>
</comment>
<reference evidence="4 5" key="1">
    <citation type="submission" date="2020-07" db="EMBL/GenBank/DDBJ databases">
        <title>Genomic Encyclopedia of Type Strains, Phase IV (KMG-V): Genome sequencing to study the core and pangenomes of soil and plant-associated prokaryotes.</title>
        <authorList>
            <person name="Whitman W."/>
        </authorList>
    </citation>
    <scope>NUCLEOTIDE SEQUENCE [LARGE SCALE GENOMIC DNA]</scope>
    <source>
        <strain evidence="4 5">X4EP2</strain>
    </source>
</reference>
<organism evidence="4 5">
    <name type="scientific">Granulicella arctica</name>
    <dbReference type="NCBI Taxonomy" id="940613"/>
    <lineage>
        <taxon>Bacteria</taxon>
        <taxon>Pseudomonadati</taxon>
        <taxon>Acidobacteriota</taxon>
        <taxon>Terriglobia</taxon>
        <taxon>Terriglobales</taxon>
        <taxon>Acidobacteriaceae</taxon>
        <taxon>Granulicella</taxon>
    </lineage>
</organism>
<evidence type="ECO:0000259" key="3">
    <source>
        <dbReference type="Pfam" id="PF10647"/>
    </source>
</evidence>
<dbReference type="SUPFAM" id="SSF51004">
    <property type="entry name" value="C-terminal (heme d1) domain of cytochrome cd1-nitrite reductase"/>
    <property type="match status" value="1"/>
</dbReference>
<accession>A0A7Y9TGX4</accession>
<dbReference type="InterPro" id="IPR018910">
    <property type="entry name" value="LpqB_C"/>
</dbReference>